<dbReference type="InterPro" id="IPR053035">
    <property type="entry name" value="Mitochondrial_GEF_domain"/>
</dbReference>
<name>A0A915CWH9_9BILA</name>
<proteinExistence type="predicted"/>
<reference evidence="2" key="1">
    <citation type="submission" date="2022-11" db="UniProtKB">
        <authorList>
            <consortium name="WormBaseParasite"/>
        </authorList>
    </citation>
    <scope>IDENTIFICATION</scope>
</reference>
<protein>
    <submittedName>
        <fullName evidence="2">Uncharacterized protein</fullName>
    </submittedName>
</protein>
<dbReference type="PANTHER" id="PTHR46337">
    <property type="entry name" value="RCC1-LIKE G EXCHANGING FACTOR-LIKE PROTEIN"/>
    <property type="match status" value="1"/>
</dbReference>
<accession>A0A915CWH9</accession>
<keyword evidence="1" id="KW-1185">Reference proteome</keyword>
<dbReference type="GO" id="GO:0005085">
    <property type="term" value="F:guanyl-nucleotide exchange factor activity"/>
    <property type="evidence" value="ECO:0007669"/>
    <property type="project" value="TreeGrafter"/>
</dbReference>
<dbReference type="AlphaFoldDB" id="A0A915CWH9"/>
<evidence type="ECO:0000313" key="2">
    <source>
        <dbReference type="WBParaSite" id="jg13401"/>
    </source>
</evidence>
<dbReference type="GO" id="GO:0019843">
    <property type="term" value="F:rRNA binding"/>
    <property type="evidence" value="ECO:0007669"/>
    <property type="project" value="TreeGrafter"/>
</dbReference>
<dbReference type="PANTHER" id="PTHR46337:SF1">
    <property type="entry name" value="RCC1-LIKE G EXCHANGING FACTOR-LIKE PROTEIN"/>
    <property type="match status" value="1"/>
</dbReference>
<sequence length="95" mass="10721">MILGFGPKVEKLERPMRLDQPLFASASGEEGRVTWVYAGNLSMGAVNESGHLFAWGPNRHGSLGVGHMNHQFSRIRSFYQSLSSKHLLVQFIRFF</sequence>
<dbReference type="SUPFAM" id="SSF50985">
    <property type="entry name" value="RCC1/BLIP-II"/>
    <property type="match status" value="1"/>
</dbReference>
<evidence type="ECO:0000313" key="1">
    <source>
        <dbReference type="Proteomes" id="UP000887574"/>
    </source>
</evidence>
<organism evidence="1 2">
    <name type="scientific">Ditylenchus dipsaci</name>
    <dbReference type="NCBI Taxonomy" id="166011"/>
    <lineage>
        <taxon>Eukaryota</taxon>
        <taxon>Metazoa</taxon>
        <taxon>Ecdysozoa</taxon>
        <taxon>Nematoda</taxon>
        <taxon>Chromadorea</taxon>
        <taxon>Rhabditida</taxon>
        <taxon>Tylenchina</taxon>
        <taxon>Tylenchomorpha</taxon>
        <taxon>Sphaerularioidea</taxon>
        <taxon>Anguinidae</taxon>
        <taxon>Anguininae</taxon>
        <taxon>Ditylenchus</taxon>
    </lineage>
</organism>
<dbReference type="GO" id="GO:0070131">
    <property type="term" value="P:positive regulation of mitochondrial translation"/>
    <property type="evidence" value="ECO:0007669"/>
    <property type="project" value="TreeGrafter"/>
</dbReference>
<dbReference type="Proteomes" id="UP000887574">
    <property type="component" value="Unplaced"/>
</dbReference>
<dbReference type="WBParaSite" id="jg13401">
    <property type="protein sequence ID" value="jg13401"/>
    <property type="gene ID" value="jg13401"/>
</dbReference>
<dbReference type="GO" id="GO:0005743">
    <property type="term" value="C:mitochondrial inner membrane"/>
    <property type="evidence" value="ECO:0007669"/>
    <property type="project" value="TreeGrafter"/>
</dbReference>
<dbReference type="Gene3D" id="2.130.10.30">
    <property type="entry name" value="Regulator of chromosome condensation 1/beta-lactamase-inhibitor protein II"/>
    <property type="match status" value="1"/>
</dbReference>
<dbReference type="InterPro" id="IPR009091">
    <property type="entry name" value="RCC1/BLIP-II"/>
</dbReference>